<protein>
    <submittedName>
        <fullName evidence="4">RNA-binding S4 domain-containing protein</fullName>
    </submittedName>
</protein>
<feature type="domain" description="RNA-binding S4" evidence="3">
    <location>
        <begin position="13"/>
        <end position="74"/>
    </location>
</feature>
<organism evidence="4 5">
    <name type="scientific">Pannonibacter tanglangensis</name>
    <dbReference type="NCBI Taxonomy" id="2750084"/>
    <lineage>
        <taxon>Bacteria</taxon>
        <taxon>Pseudomonadati</taxon>
        <taxon>Pseudomonadota</taxon>
        <taxon>Alphaproteobacteria</taxon>
        <taxon>Hyphomicrobiales</taxon>
        <taxon>Stappiaceae</taxon>
        <taxon>Pannonibacter</taxon>
    </lineage>
</organism>
<feature type="compositionally biased region" description="Basic and acidic residues" evidence="2">
    <location>
        <begin position="153"/>
        <end position="162"/>
    </location>
</feature>
<feature type="region of interest" description="Disordered" evidence="2">
    <location>
        <begin position="88"/>
        <end position="162"/>
    </location>
</feature>
<evidence type="ECO:0000256" key="1">
    <source>
        <dbReference type="PROSITE-ProRule" id="PRU00182"/>
    </source>
</evidence>
<dbReference type="Proteomes" id="UP000586722">
    <property type="component" value="Unassembled WGS sequence"/>
</dbReference>
<dbReference type="EMBL" id="JAABLQ010000004">
    <property type="protein sequence ID" value="NBN80453.1"/>
    <property type="molecule type" value="Genomic_DNA"/>
</dbReference>
<keyword evidence="1" id="KW-0694">RNA-binding</keyword>
<evidence type="ECO:0000259" key="3">
    <source>
        <dbReference type="SMART" id="SM00363"/>
    </source>
</evidence>
<dbReference type="InterPro" id="IPR036986">
    <property type="entry name" value="S4_RNA-bd_sf"/>
</dbReference>
<dbReference type="CDD" id="cd00165">
    <property type="entry name" value="S4"/>
    <property type="match status" value="1"/>
</dbReference>
<comment type="caution">
    <text evidence="4">The sequence shown here is derived from an EMBL/GenBank/DDBJ whole genome shotgun (WGS) entry which is preliminary data.</text>
</comment>
<reference evidence="5" key="1">
    <citation type="submission" date="2020-01" db="EMBL/GenBank/DDBJ databases">
        <authorList>
            <person name="Fang Y."/>
            <person name="Sun R."/>
            <person name="Nie L."/>
            <person name="He J."/>
            <person name="Hao L."/>
            <person name="Wang L."/>
            <person name="Su S."/>
            <person name="Lv E."/>
            <person name="Zhang Z."/>
            <person name="Xie R."/>
            <person name="Liu H."/>
        </authorList>
    </citation>
    <scope>NUCLEOTIDE SEQUENCE [LARGE SCALE GENOMIC DNA]</scope>
    <source>
        <strain evidence="5">XCT-53</strain>
    </source>
</reference>
<sequence length="162" mass="17700">MSQTPPAGPQPSQRIDKWLWFARVTKSRTLAQKLATGGHVRVNRDKIDSASKAIRIGDVLTIALERRVLVLEVLGLGNRRGPAPEAHLLYRDLSPPPPPRESGGAPAPVAHRDPGAGRPTKRDRRRMEAFTGGFADIPVQRGPDAAPWPDPDAMTRDTDDPE</sequence>
<evidence type="ECO:0000313" key="4">
    <source>
        <dbReference type="EMBL" id="NBN80453.1"/>
    </source>
</evidence>
<dbReference type="Pfam" id="PF01479">
    <property type="entry name" value="S4"/>
    <property type="match status" value="1"/>
</dbReference>
<gene>
    <name evidence="4" type="ORF">GWI72_19425</name>
</gene>
<proteinExistence type="predicted"/>
<evidence type="ECO:0000313" key="5">
    <source>
        <dbReference type="Proteomes" id="UP000586722"/>
    </source>
</evidence>
<evidence type="ECO:0000256" key="2">
    <source>
        <dbReference type="SAM" id="MobiDB-lite"/>
    </source>
</evidence>
<dbReference type="GO" id="GO:0003723">
    <property type="term" value="F:RNA binding"/>
    <property type="evidence" value="ECO:0007669"/>
    <property type="project" value="UniProtKB-KW"/>
</dbReference>
<dbReference type="SUPFAM" id="SSF55174">
    <property type="entry name" value="Alpha-L RNA-binding motif"/>
    <property type="match status" value="1"/>
</dbReference>
<dbReference type="InterPro" id="IPR002942">
    <property type="entry name" value="S4_RNA-bd"/>
</dbReference>
<dbReference type="SMART" id="SM00363">
    <property type="entry name" value="S4"/>
    <property type="match status" value="1"/>
</dbReference>
<dbReference type="Gene3D" id="3.10.290.10">
    <property type="entry name" value="RNA-binding S4 domain"/>
    <property type="match status" value="1"/>
</dbReference>
<keyword evidence="5" id="KW-1185">Reference proteome</keyword>
<name>A0A7X5F639_9HYPH</name>
<dbReference type="AlphaFoldDB" id="A0A7X5F639"/>
<accession>A0A7X5F639</accession>
<dbReference type="PROSITE" id="PS50889">
    <property type="entry name" value="S4"/>
    <property type="match status" value="1"/>
</dbReference>